<reference evidence="1" key="2">
    <citation type="submission" date="2025-09" db="UniProtKB">
        <authorList>
            <consortium name="EnsemblPlants"/>
        </authorList>
    </citation>
    <scope>IDENTIFICATION</scope>
</reference>
<reference evidence="1" key="1">
    <citation type="submission" date="2021-05" db="EMBL/GenBank/DDBJ databases">
        <authorList>
            <person name="Scholz U."/>
            <person name="Mascher M."/>
            <person name="Fiebig A."/>
        </authorList>
    </citation>
    <scope>NUCLEOTIDE SEQUENCE [LARGE SCALE GENOMIC DNA]</scope>
</reference>
<dbReference type="Proteomes" id="UP001732700">
    <property type="component" value="Chromosome 4C"/>
</dbReference>
<proteinExistence type="predicted"/>
<evidence type="ECO:0000313" key="1">
    <source>
        <dbReference type="EnsemblPlants" id="AVESA.00010b.r2.4CG1317000.1.CDS"/>
    </source>
</evidence>
<organism evidence="1 2">
    <name type="scientific">Avena sativa</name>
    <name type="common">Oat</name>
    <dbReference type="NCBI Taxonomy" id="4498"/>
    <lineage>
        <taxon>Eukaryota</taxon>
        <taxon>Viridiplantae</taxon>
        <taxon>Streptophyta</taxon>
        <taxon>Embryophyta</taxon>
        <taxon>Tracheophyta</taxon>
        <taxon>Spermatophyta</taxon>
        <taxon>Magnoliopsida</taxon>
        <taxon>Liliopsida</taxon>
        <taxon>Poales</taxon>
        <taxon>Poaceae</taxon>
        <taxon>BOP clade</taxon>
        <taxon>Pooideae</taxon>
        <taxon>Poodae</taxon>
        <taxon>Poeae</taxon>
        <taxon>Poeae Chloroplast Group 1 (Aveneae type)</taxon>
        <taxon>Aveninae</taxon>
        <taxon>Avena</taxon>
    </lineage>
</organism>
<name>A0ACD5X2D5_AVESA</name>
<evidence type="ECO:0000313" key="2">
    <source>
        <dbReference type="Proteomes" id="UP001732700"/>
    </source>
</evidence>
<protein>
    <submittedName>
        <fullName evidence="1">Uncharacterized protein</fullName>
    </submittedName>
</protein>
<keyword evidence="2" id="KW-1185">Reference proteome</keyword>
<accession>A0ACD5X2D5</accession>
<dbReference type="EnsemblPlants" id="AVESA.00010b.r2.4CG1317000.1">
    <property type="protein sequence ID" value="AVESA.00010b.r2.4CG1317000.1.CDS"/>
    <property type="gene ID" value="AVESA.00010b.r2.4CG1317000"/>
</dbReference>
<sequence>MGKGDDGADANKEEEKKKKGGGEGEDDEGNGEANKQGKQQQKNKKKEEDGGDGKKKASTGVVVLRVDLHCDGCARKVVKAIRAAQGVEGVAADVAGGTVTVTGKGADPWDLKDRIESKTRRPVAFVNPPAPKKKTNDGAADGKKLPDDNRAKSKTGDGMKKNKEPPPESTVVVKIGLHCNGCIDRIKRTAHKIKGVNQVTVDTAKEHVTVKGTMDAKALPDVLRRKLKRDVALVAPPPPAKPKDGSGGGGGNKSKKKQQQQQQEGGESAADKVAGEQQQQQQGGGGGGKKKNKNSKQEEDGGEEDAGGVAGQEAFPMAVMYGVGGGGSSASYRVEMLHAPQLFSDENPNACAVM</sequence>